<accession>A0A1Z4BLK8</accession>
<dbReference type="Proteomes" id="UP000197007">
    <property type="component" value="Chromosome"/>
</dbReference>
<evidence type="ECO:0000259" key="4">
    <source>
        <dbReference type="PROSITE" id="PS51898"/>
    </source>
</evidence>
<dbReference type="EMBL" id="CP022022">
    <property type="protein sequence ID" value="ASF42150.1"/>
    <property type="molecule type" value="Genomic_DNA"/>
</dbReference>
<reference evidence="6" key="1">
    <citation type="submission" date="2017-06" db="EMBL/GenBank/DDBJ databases">
        <title>Complete genome sequence of Capnocytophaga sp. KCOM 1579 (=ChDC OS43) isolated from a human refractory periapical abscess lesion.</title>
        <authorList>
            <person name="Kook J.-K."/>
            <person name="Park S.-N."/>
            <person name="Lim Y.K."/>
            <person name="Roh H."/>
        </authorList>
    </citation>
    <scope>NUCLEOTIDE SEQUENCE [LARGE SCALE GENOMIC DNA]</scope>
    <source>
        <strain evidence="6">ChDC OS43</strain>
    </source>
</reference>
<dbReference type="KEGG" id="capn:CBG49_03095"/>
<sequence length="411" mass="48302">MKKVKRSTFKVLFYLKKNAPKKNGKVAIMGRITIDNQVAQFSTKLEILPQKWDLKYGRVTGKTEEATQLNRKLEEIRSRIITHYKELMKYEGVVTAQKLKATFLGIGVMEDSLLKVYENFKEGFALMVEKGVRSYSTLNKYENVYTHLSEFIQYKYRRSDISFKELTEDFINDFDFYLRVNKSLTHNTIWVYMMPLCKMVEIAIDKGIIYRNPFKNYISSMEEKDRGYLLREEVETLLQYHPKSASAELVRDLFVFSCFTGFSYIDIKQLKRSHLQSFFDGNKWLIKRRQKSDVPCNVRLLDIAEKIIEKYEGTTRTEVLFPTPSNTNCNLLIRKMMKDCNIIREKPISFHWARHTFGTLFLTEGVPLESVSKMMGHKNIKTTQIYTKITNEKISKDMEIAAERLKNLKIG</sequence>
<dbReference type="Pfam" id="PF00589">
    <property type="entry name" value="Phage_integrase"/>
    <property type="match status" value="1"/>
</dbReference>
<dbReference type="PANTHER" id="PTHR30349">
    <property type="entry name" value="PHAGE INTEGRASE-RELATED"/>
    <property type="match status" value="1"/>
</dbReference>
<dbReference type="Pfam" id="PF13102">
    <property type="entry name" value="Phage_int_SAM_5"/>
    <property type="match status" value="1"/>
</dbReference>
<gene>
    <name evidence="5" type="ORF">CBG49_03095</name>
</gene>
<dbReference type="Pfam" id="PF17293">
    <property type="entry name" value="Arm-DNA-bind_5"/>
    <property type="match status" value="1"/>
</dbReference>
<dbReference type="PANTHER" id="PTHR30349:SF64">
    <property type="entry name" value="PROPHAGE INTEGRASE INTD-RELATED"/>
    <property type="match status" value="1"/>
</dbReference>
<evidence type="ECO:0000256" key="2">
    <source>
        <dbReference type="ARBA" id="ARBA00023125"/>
    </source>
</evidence>
<dbReference type="InterPro" id="IPR025269">
    <property type="entry name" value="SAM-like_dom"/>
</dbReference>
<evidence type="ECO:0000313" key="5">
    <source>
        <dbReference type="EMBL" id="ASF42150.1"/>
    </source>
</evidence>
<dbReference type="InterPro" id="IPR035386">
    <property type="entry name" value="Arm-DNA-bind_5"/>
</dbReference>
<dbReference type="PROSITE" id="PS51898">
    <property type="entry name" value="TYR_RECOMBINASE"/>
    <property type="match status" value="1"/>
</dbReference>
<keyword evidence="3" id="KW-0233">DNA recombination</keyword>
<dbReference type="InterPro" id="IPR011010">
    <property type="entry name" value="DNA_brk_join_enz"/>
</dbReference>
<protein>
    <submittedName>
        <fullName evidence="5">Integrase</fullName>
    </submittedName>
</protein>
<dbReference type="Gene3D" id="1.10.150.130">
    <property type="match status" value="1"/>
</dbReference>
<dbReference type="CDD" id="cd01185">
    <property type="entry name" value="INTN1_C_like"/>
    <property type="match status" value="1"/>
</dbReference>
<proteinExistence type="inferred from homology"/>
<keyword evidence="2" id="KW-0238">DNA-binding</keyword>
<dbReference type="Gene3D" id="1.10.443.10">
    <property type="entry name" value="Intergrase catalytic core"/>
    <property type="match status" value="1"/>
</dbReference>
<evidence type="ECO:0000256" key="1">
    <source>
        <dbReference type="ARBA" id="ARBA00008857"/>
    </source>
</evidence>
<dbReference type="AlphaFoldDB" id="A0A1Z4BLK8"/>
<dbReference type="InterPro" id="IPR050090">
    <property type="entry name" value="Tyrosine_recombinase_XerCD"/>
</dbReference>
<evidence type="ECO:0000313" key="6">
    <source>
        <dbReference type="Proteomes" id="UP000197007"/>
    </source>
</evidence>
<feature type="domain" description="Tyr recombinase" evidence="4">
    <location>
        <begin position="224"/>
        <end position="399"/>
    </location>
</feature>
<dbReference type="InterPro" id="IPR013762">
    <property type="entry name" value="Integrase-like_cat_sf"/>
</dbReference>
<organism evidence="5 6">
    <name type="scientific">Capnocytophaga endodontalis</name>
    <dbReference type="NCBI Taxonomy" id="2708117"/>
    <lineage>
        <taxon>Bacteria</taxon>
        <taxon>Pseudomonadati</taxon>
        <taxon>Bacteroidota</taxon>
        <taxon>Flavobacteriia</taxon>
        <taxon>Flavobacteriales</taxon>
        <taxon>Flavobacteriaceae</taxon>
        <taxon>Capnocytophaga</taxon>
    </lineage>
</organism>
<dbReference type="GO" id="GO:0015074">
    <property type="term" value="P:DNA integration"/>
    <property type="evidence" value="ECO:0007669"/>
    <property type="project" value="InterPro"/>
</dbReference>
<dbReference type="InterPro" id="IPR002104">
    <property type="entry name" value="Integrase_catalytic"/>
</dbReference>
<dbReference type="RefSeq" id="WP_088593329.1">
    <property type="nucleotide sequence ID" value="NZ_CP022022.1"/>
</dbReference>
<comment type="similarity">
    <text evidence="1">Belongs to the 'phage' integrase family.</text>
</comment>
<name>A0A1Z4BLK8_9FLAO</name>
<dbReference type="InterPro" id="IPR010998">
    <property type="entry name" value="Integrase_recombinase_N"/>
</dbReference>
<keyword evidence="6" id="KW-1185">Reference proteome</keyword>
<dbReference type="GO" id="GO:0003677">
    <property type="term" value="F:DNA binding"/>
    <property type="evidence" value="ECO:0007669"/>
    <property type="project" value="UniProtKB-KW"/>
</dbReference>
<dbReference type="SUPFAM" id="SSF56349">
    <property type="entry name" value="DNA breaking-rejoining enzymes"/>
    <property type="match status" value="1"/>
</dbReference>
<dbReference type="GO" id="GO:0006310">
    <property type="term" value="P:DNA recombination"/>
    <property type="evidence" value="ECO:0007669"/>
    <property type="project" value="UniProtKB-KW"/>
</dbReference>
<evidence type="ECO:0000256" key="3">
    <source>
        <dbReference type="ARBA" id="ARBA00023172"/>
    </source>
</evidence>